<organism evidence="1 2">
    <name type="scientific">Mycolicibacter longobardus</name>
    <dbReference type="NCBI Taxonomy" id="1108812"/>
    <lineage>
        <taxon>Bacteria</taxon>
        <taxon>Bacillati</taxon>
        <taxon>Actinomycetota</taxon>
        <taxon>Actinomycetes</taxon>
        <taxon>Mycobacteriales</taxon>
        <taxon>Mycobacteriaceae</taxon>
        <taxon>Mycolicibacter</taxon>
    </lineage>
</organism>
<proteinExistence type="predicted"/>
<dbReference type="EMBL" id="LQPG01000039">
    <property type="protein sequence ID" value="ORW08032.1"/>
    <property type="molecule type" value="Genomic_DNA"/>
</dbReference>
<sequence>MSDFPDAVRAMMEQFFADIKAANANGPKPLDIVRSAFPFDVQPDHQADAFHYALREHGDYVATGGRDWHDDRRRGLRSFYAMLRQENLVITYCPSQGWGYEQRLPKDDDLIVRIEDPTDEQEIIWRFLPDHLEP</sequence>
<evidence type="ECO:0000313" key="2">
    <source>
        <dbReference type="Proteomes" id="UP000193866"/>
    </source>
</evidence>
<dbReference type="RefSeq" id="WP_085266317.1">
    <property type="nucleotide sequence ID" value="NZ_LQPG01000039.1"/>
</dbReference>
<dbReference type="AlphaFoldDB" id="A0A1X1YA86"/>
<dbReference type="Proteomes" id="UP000193866">
    <property type="component" value="Unassembled WGS sequence"/>
</dbReference>
<keyword evidence="2" id="KW-1185">Reference proteome</keyword>
<comment type="caution">
    <text evidence="1">The sequence shown here is derived from an EMBL/GenBank/DDBJ whole genome shotgun (WGS) entry which is preliminary data.</text>
</comment>
<dbReference type="OrthoDB" id="4427333at2"/>
<name>A0A1X1YA86_9MYCO</name>
<protein>
    <submittedName>
        <fullName evidence="1">Uncharacterized protein</fullName>
    </submittedName>
</protein>
<reference evidence="1 2" key="1">
    <citation type="submission" date="2016-01" db="EMBL/GenBank/DDBJ databases">
        <title>The new phylogeny of the genus Mycobacterium.</title>
        <authorList>
            <person name="Tarcisio F."/>
            <person name="Conor M."/>
            <person name="Antonella G."/>
            <person name="Elisabetta G."/>
            <person name="Giulia F.S."/>
            <person name="Sara T."/>
            <person name="Anna F."/>
            <person name="Clotilde B."/>
            <person name="Roberto B."/>
            <person name="Veronica D.S."/>
            <person name="Fabio R."/>
            <person name="Monica P."/>
            <person name="Olivier J."/>
            <person name="Enrico T."/>
            <person name="Nicola S."/>
        </authorList>
    </citation>
    <scope>NUCLEOTIDE SEQUENCE [LARGE SCALE GENOMIC DNA]</scope>
    <source>
        <strain evidence="1 2">DSM 45394</strain>
    </source>
</reference>
<evidence type="ECO:0000313" key="1">
    <source>
        <dbReference type="EMBL" id="ORW08032.1"/>
    </source>
</evidence>
<gene>
    <name evidence="1" type="ORF">AWC16_20045</name>
</gene>
<accession>A0A1X1YA86</accession>